<evidence type="ECO:0000313" key="2">
    <source>
        <dbReference type="Proteomes" id="UP000655420"/>
    </source>
</evidence>
<accession>A0A8J7M4C6</accession>
<comment type="caution">
    <text evidence="1">The sequence shown here is derived from an EMBL/GenBank/DDBJ whole genome shotgun (WGS) entry which is preliminary data.</text>
</comment>
<protein>
    <submittedName>
        <fullName evidence="1">AsmA-like C-terminal domain-containing protein</fullName>
    </submittedName>
</protein>
<keyword evidence="2" id="KW-1185">Reference proteome</keyword>
<dbReference type="EMBL" id="JAEHHL010000001">
    <property type="protein sequence ID" value="MBK0397998.1"/>
    <property type="molecule type" value="Genomic_DNA"/>
</dbReference>
<organism evidence="1 2">
    <name type="scientific">Thermohalobaculum xanthum</name>
    <dbReference type="NCBI Taxonomy" id="2753746"/>
    <lineage>
        <taxon>Bacteria</taxon>
        <taxon>Pseudomonadati</taxon>
        <taxon>Pseudomonadota</taxon>
        <taxon>Alphaproteobacteria</taxon>
        <taxon>Rhodobacterales</taxon>
        <taxon>Paracoccaceae</taxon>
        <taxon>Thermohalobaculum</taxon>
    </lineage>
</organism>
<gene>
    <name evidence="1" type="ORF">H0I76_02245</name>
</gene>
<reference evidence="1" key="1">
    <citation type="submission" date="2020-12" db="EMBL/GenBank/DDBJ databases">
        <title>Bacterial taxonomy.</title>
        <authorList>
            <person name="Pan X."/>
        </authorList>
    </citation>
    <scope>NUCLEOTIDE SEQUENCE</scope>
    <source>
        <strain evidence="1">M0105</strain>
    </source>
</reference>
<dbReference type="Proteomes" id="UP000655420">
    <property type="component" value="Unassembled WGS sequence"/>
</dbReference>
<evidence type="ECO:0000313" key="1">
    <source>
        <dbReference type="EMBL" id="MBK0397998.1"/>
    </source>
</evidence>
<name>A0A8J7M4C6_9RHOB</name>
<dbReference type="AlphaFoldDB" id="A0A8J7M4C6"/>
<proteinExistence type="predicted"/>
<sequence>MAVGLVTLSLRSGPIEVQTFAKFVEHGVNDGQHELRLSVGSAFLALSRRAGEPALRFRDVELRSIEGDLLLAVPRIGARFNLSDLLVGELRVTNLYLRGPEAEIVRRRDGRWQLGLGIGMTITEASGDDAIGDDLQVAEGDRQDLARGFAVATAILDGLAGGDPALPELARLESVTIRDAALTYRNAETGAVWSTEGATLRARRSGDGLAAALGIGLEEDETSPLRTIRVAIRRQRGVAGTDIDLSLHGVRPATLAVGVPEFDWLSLIDAPIDATLTGRLADDGDLGVVSGTIYAGEGRLVGTDGAELASTGFDRLKLDFSYDPSAERLALAELSVAAEAGSASLSGFVDVERTEAGQLHGLVGQLGIGALGIDMAEVFAEPIGFDGGEVVARVGFSPVTVDIASARLDRGALTMGASGRLQQEGGAWLSDIRAEAHNLTIAGLKSHWPLPFARNARTWVVEHLQSGVVDTLVAHARIGHGQPQIALDFSYRDLVSRYLGDMPAIRNAHGRGYLRLHDFVLEMDGGRVAVGSGEDIALDGSWLRISELWAETTPADIHLRGAGPLGGILALIDEKPLGLVSKLGLDSGSISGDAQVETRLSFPLINDLLLEQIDADAKADVVGLVMELPFGRDDPIAITGEAVALTASTTEMTVAGDVLADGIPLNIDWREIYGATPDRREVIARGQVTPGLMTRLDASLPGFESGTADLVVRMSQEGASPPEIVANADLAASRLALPVLGWSKAPGIRGTLEAQVRLLDGGAAEITRIKLDTAGLAAQGSLGISPSGRVDRATMSRVVLDERADLSVEFSRPGDRGLAATLRGRKLDLALIDQALGDGDITAGSASETDAQGEGATALPEIAVEFDLAEVVVTPELSVTSARGRADSSDGGGVTVSLDGKVNDLAPVDAELSLPPDGEGSLRMDVSDAGAFLRATGLSETARDGQLSLSAKVLDSAFTQFSGEVRMSNVTLREASTFEGILNRGGISQTVAGGLAFSKVQIPFEYQAGTITLGTSIATGPALAVKLDGTIEQESRALDLSGVISPAYALTGALDNVPLLGALLSGGKGEGILAMTFTVGGTIDDPSYSVNPLSLLTPGILRRIFTSKAREPDERFLEGLRSPD</sequence>
<dbReference type="RefSeq" id="WP_200606434.1">
    <property type="nucleotide sequence ID" value="NZ_JAEHHL010000001.1"/>
</dbReference>